<accession>A0A8J3Y984</accession>
<evidence type="ECO:0000256" key="3">
    <source>
        <dbReference type="SAM" id="SignalP"/>
    </source>
</evidence>
<organism evidence="4 5">
    <name type="scientific">Spirilliplanes yamanashiensis</name>
    <dbReference type="NCBI Taxonomy" id="42233"/>
    <lineage>
        <taxon>Bacteria</taxon>
        <taxon>Bacillati</taxon>
        <taxon>Actinomycetota</taxon>
        <taxon>Actinomycetes</taxon>
        <taxon>Micromonosporales</taxon>
        <taxon>Micromonosporaceae</taxon>
        <taxon>Spirilliplanes</taxon>
    </lineage>
</organism>
<feature type="chain" id="PRO_5035219039" evidence="3">
    <location>
        <begin position="30"/>
        <end position="386"/>
    </location>
</feature>
<evidence type="ECO:0000256" key="2">
    <source>
        <dbReference type="SAM" id="Phobius"/>
    </source>
</evidence>
<reference evidence="4" key="1">
    <citation type="submission" date="2021-01" db="EMBL/GenBank/DDBJ databases">
        <title>Whole genome shotgun sequence of Spirilliplanes yamanashiensis NBRC 15828.</title>
        <authorList>
            <person name="Komaki H."/>
            <person name="Tamura T."/>
        </authorList>
    </citation>
    <scope>NUCLEOTIDE SEQUENCE</scope>
    <source>
        <strain evidence="4">NBRC 15828</strain>
    </source>
</reference>
<keyword evidence="2" id="KW-0472">Membrane</keyword>
<name>A0A8J3Y984_9ACTN</name>
<sequence length="386" mass="39005">MTFRNLARVGAVGLLATGALAAAATPALAADVDFGLDLTGSTIAADASGKFAQVGVSNNGTTKPKTVGITFDVSKLDLSKVEVDLGTGGCTFVDEIAECELVAEDIPAPGASSDLWLPLQKKDGATGAAGKLTISLTVAGDADKTNNSKTVDVTVGGSGVDLQIESPDVTVVDNDGFTGKPVEPGAGSALAVYALNQGDRTARGLTVTATLPEKSSFVTDDADEECTFSGRTVTCSYDEIELIPADLDETTNKELSSRAFFFPVRVAEDAKGPALKGGVSTGVAIETAESADVRRKAAAPAAPSKNSRELTAAEVQDIDSTDNEDTFSVLVTVAEGGEGGGGGLPVTGPAALGIGAGGAAVLAAGIAMFLVARRRRIVLVAPRDEK</sequence>
<dbReference type="EMBL" id="BOOY01000022">
    <property type="protein sequence ID" value="GIJ03617.1"/>
    <property type="molecule type" value="Genomic_DNA"/>
</dbReference>
<evidence type="ECO:0000313" key="5">
    <source>
        <dbReference type="Proteomes" id="UP000652013"/>
    </source>
</evidence>
<feature type="signal peptide" evidence="3">
    <location>
        <begin position="1"/>
        <end position="29"/>
    </location>
</feature>
<keyword evidence="3" id="KW-0732">Signal</keyword>
<keyword evidence="5" id="KW-1185">Reference proteome</keyword>
<evidence type="ECO:0000256" key="1">
    <source>
        <dbReference type="SAM" id="MobiDB-lite"/>
    </source>
</evidence>
<evidence type="ECO:0000313" key="4">
    <source>
        <dbReference type="EMBL" id="GIJ03617.1"/>
    </source>
</evidence>
<comment type="caution">
    <text evidence="4">The sequence shown here is derived from an EMBL/GenBank/DDBJ whole genome shotgun (WGS) entry which is preliminary data.</text>
</comment>
<gene>
    <name evidence="4" type="ORF">Sya03_29690</name>
</gene>
<protein>
    <submittedName>
        <fullName evidence="4">Uncharacterized protein</fullName>
    </submittedName>
</protein>
<dbReference type="AlphaFoldDB" id="A0A8J3Y984"/>
<feature type="region of interest" description="Disordered" evidence="1">
    <location>
        <begin position="294"/>
        <end position="318"/>
    </location>
</feature>
<keyword evidence="2" id="KW-1133">Transmembrane helix</keyword>
<dbReference type="RefSeq" id="WP_203938884.1">
    <property type="nucleotide sequence ID" value="NZ_BAAAGJ010000022.1"/>
</dbReference>
<feature type="transmembrane region" description="Helical" evidence="2">
    <location>
        <begin position="350"/>
        <end position="372"/>
    </location>
</feature>
<proteinExistence type="predicted"/>
<keyword evidence="2" id="KW-0812">Transmembrane</keyword>
<dbReference type="Proteomes" id="UP000652013">
    <property type="component" value="Unassembled WGS sequence"/>
</dbReference>